<gene>
    <name evidence="1" type="ORF">HBR001_LOCUS1007</name>
</gene>
<evidence type="ECO:0000313" key="2">
    <source>
        <dbReference type="Proteomes" id="UP001162031"/>
    </source>
</evidence>
<proteinExistence type="predicted"/>
<keyword evidence="2" id="KW-1185">Reference proteome</keyword>
<dbReference type="AlphaFoldDB" id="A0AAV0T380"/>
<sequence>MVLPIFIIGTASAGVATGYSMYWAGTALACPSSIRNPPPKSTSSLLAGGGSALAAYSIQVRALNRYVSSALTYEVPKNVTAWSFRDFLRIAGPVVAPRVAMFSTSAALMGFVSTKLDLSRSPEEKRRSETA</sequence>
<dbReference type="EMBL" id="CANTFL010000090">
    <property type="protein sequence ID" value="CAI5713255.1"/>
    <property type="molecule type" value="Genomic_DNA"/>
</dbReference>
<name>A0AAV0T380_HYABA</name>
<protein>
    <submittedName>
        <fullName evidence="1">Uncharacterized protein</fullName>
    </submittedName>
</protein>
<comment type="caution">
    <text evidence="1">The sequence shown here is derived from an EMBL/GenBank/DDBJ whole genome shotgun (WGS) entry which is preliminary data.</text>
</comment>
<reference evidence="1" key="1">
    <citation type="submission" date="2022-12" db="EMBL/GenBank/DDBJ databases">
        <authorList>
            <person name="Webb A."/>
        </authorList>
    </citation>
    <scope>NUCLEOTIDE SEQUENCE</scope>
    <source>
        <strain evidence="1">Hp1</strain>
    </source>
</reference>
<organism evidence="1 2">
    <name type="scientific">Hyaloperonospora brassicae</name>
    <name type="common">Brassica downy mildew</name>
    <name type="synonym">Peronospora brassicae</name>
    <dbReference type="NCBI Taxonomy" id="162125"/>
    <lineage>
        <taxon>Eukaryota</taxon>
        <taxon>Sar</taxon>
        <taxon>Stramenopiles</taxon>
        <taxon>Oomycota</taxon>
        <taxon>Peronosporomycetes</taxon>
        <taxon>Peronosporales</taxon>
        <taxon>Peronosporaceae</taxon>
        <taxon>Hyaloperonospora</taxon>
    </lineage>
</organism>
<accession>A0AAV0T380</accession>
<evidence type="ECO:0000313" key="1">
    <source>
        <dbReference type="EMBL" id="CAI5713255.1"/>
    </source>
</evidence>
<dbReference type="Proteomes" id="UP001162031">
    <property type="component" value="Unassembled WGS sequence"/>
</dbReference>